<dbReference type="Proteomes" id="UP000712157">
    <property type="component" value="Unassembled WGS sequence"/>
</dbReference>
<keyword evidence="3" id="KW-1185">Reference proteome</keyword>
<comment type="caution">
    <text evidence="2">The sequence shown here is derived from an EMBL/GenBank/DDBJ whole genome shotgun (WGS) entry which is preliminary data.</text>
</comment>
<dbReference type="InterPro" id="IPR029039">
    <property type="entry name" value="Flavoprotein-like_sf"/>
</dbReference>
<dbReference type="PANTHER" id="PTHR43741">
    <property type="entry name" value="FMN-DEPENDENT NADH-AZOREDUCTASE 1"/>
    <property type="match status" value="1"/>
</dbReference>
<name>A0A949K696_9FIRM</name>
<proteinExistence type="predicted"/>
<dbReference type="PANTHER" id="PTHR43741:SF4">
    <property type="entry name" value="FMN-DEPENDENT NADH:QUINONE OXIDOREDUCTASE"/>
    <property type="match status" value="1"/>
</dbReference>
<evidence type="ECO:0000313" key="2">
    <source>
        <dbReference type="EMBL" id="MBU9738231.1"/>
    </source>
</evidence>
<reference evidence="2" key="1">
    <citation type="submission" date="2021-06" db="EMBL/GenBank/DDBJ databases">
        <title>Description of novel taxa of the family Lachnospiraceae.</title>
        <authorList>
            <person name="Chaplin A.V."/>
            <person name="Sokolova S.R."/>
            <person name="Pikina A.P."/>
            <person name="Korzhanova M."/>
            <person name="Belova V."/>
            <person name="Korostin D."/>
            <person name="Efimov B.A."/>
        </authorList>
    </citation>
    <scope>NUCLEOTIDE SEQUENCE</scope>
    <source>
        <strain evidence="2">ASD5720</strain>
    </source>
</reference>
<organism evidence="2 3">
    <name type="scientific">Diplocloster agilis</name>
    <dbReference type="NCBI Taxonomy" id="2850323"/>
    <lineage>
        <taxon>Bacteria</taxon>
        <taxon>Bacillati</taxon>
        <taxon>Bacillota</taxon>
        <taxon>Clostridia</taxon>
        <taxon>Lachnospirales</taxon>
        <taxon>Lachnospiraceae</taxon>
        <taxon>Diplocloster</taxon>
    </lineage>
</organism>
<dbReference type="AlphaFoldDB" id="A0A949K696"/>
<dbReference type="Pfam" id="PF02525">
    <property type="entry name" value="Flavodoxin_2"/>
    <property type="match status" value="1"/>
</dbReference>
<dbReference type="EMBL" id="JAHQCW010000031">
    <property type="protein sequence ID" value="MBU9738231.1"/>
    <property type="molecule type" value="Genomic_DNA"/>
</dbReference>
<evidence type="ECO:0000313" key="3">
    <source>
        <dbReference type="Proteomes" id="UP000712157"/>
    </source>
</evidence>
<evidence type="ECO:0000259" key="1">
    <source>
        <dbReference type="Pfam" id="PF02525"/>
    </source>
</evidence>
<dbReference type="SUPFAM" id="SSF52218">
    <property type="entry name" value="Flavoproteins"/>
    <property type="match status" value="1"/>
</dbReference>
<accession>A0A949K696</accession>
<dbReference type="InterPro" id="IPR003680">
    <property type="entry name" value="Flavodoxin_fold"/>
</dbReference>
<sequence length="195" mass="21822">MRGFQMGKILFVNACVRPDSRTLVLAKHVLGQMDGEIEEVRLEQEPLAPLDWNRLQERDRYAASKDFSAPMFRYARQFVEADEIVIAAPYWDLLFPAVVRTYLESVTVCGLSFKYSPQGVPIGLCKAGRLIYVTTAGGPIGGKNLGYDYIKALSHTFYGISDVTCFKAENLDIVGADVDAIMDRAIREIHAAFYN</sequence>
<protein>
    <submittedName>
        <fullName evidence="2">NAD(P)H-dependent oxidoreductase</fullName>
    </submittedName>
</protein>
<gene>
    <name evidence="2" type="ORF">KTH89_16935</name>
</gene>
<feature type="domain" description="Flavodoxin-like fold" evidence="1">
    <location>
        <begin position="8"/>
        <end position="191"/>
    </location>
</feature>
<dbReference type="Gene3D" id="3.40.50.360">
    <property type="match status" value="1"/>
</dbReference>
<dbReference type="InterPro" id="IPR050104">
    <property type="entry name" value="FMN-dep_NADH:Q_OxRdtase_AzoR1"/>
</dbReference>